<feature type="transmembrane region" description="Helical" evidence="1">
    <location>
        <begin position="148"/>
        <end position="171"/>
    </location>
</feature>
<gene>
    <name evidence="2" type="ORF">SAMN05421781_1368</name>
</gene>
<organism evidence="2 3">
    <name type="scientific">Marinococcus luteus</name>
    <dbReference type="NCBI Taxonomy" id="1122204"/>
    <lineage>
        <taxon>Bacteria</taxon>
        <taxon>Bacillati</taxon>
        <taxon>Bacillota</taxon>
        <taxon>Bacilli</taxon>
        <taxon>Bacillales</taxon>
        <taxon>Bacillaceae</taxon>
        <taxon>Marinococcus</taxon>
    </lineage>
</organism>
<accession>A0A1H2TEM3</accession>
<keyword evidence="1" id="KW-0472">Membrane</keyword>
<feature type="transmembrane region" description="Helical" evidence="1">
    <location>
        <begin position="124"/>
        <end position="142"/>
    </location>
</feature>
<dbReference type="RefSeq" id="WP_091612847.1">
    <property type="nucleotide sequence ID" value="NZ_FNNC01000002.1"/>
</dbReference>
<evidence type="ECO:0000313" key="2">
    <source>
        <dbReference type="EMBL" id="SDW42396.1"/>
    </source>
</evidence>
<dbReference type="STRING" id="1122204.SAMN05421781_1368"/>
<sequence>MLHMLFRMMPAPVKRLISMSSRQRWHETRASLWVLPAIYIFIAVFLSIISFWIEFSLRPGWTLLSAFTTEYSLTQTMYSTMLSGVLTLNAFTFNSMLMVLTNMSNQFTPRVLINFISNRRTQHAIGIFNLCFFYLLIVFFFLDSSISQYTIFPIAGVLATAFSVLNFILFINHATKWMQAPSITTDMKKQSEERILNTLHYDLEKYRADNPDHLRLSYLPQKHQDKAQSVACETSGYLQIIDFGKLIQEAQKDGIVLQLHCSIGDFLLPDLTFFSYWTTEETSVEEVDEQKYRRMLFLGDRQNEIQDLSFGVQKLKDIAVKAISNDEPGTLKDTLYQLIDLLLSISKVTSFTPYLSDGENTLRVVMKQEYFSDYLYTAFGHISVYVKNDPVLTNMLLETLVLLARSLPQDKKPICWSYGQVVAQSFAEKFAYEFEQRSFYTHLRTLSVEARDPQTFQQLVQEFIEKGTLPKSYGEGKGS</sequence>
<dbReference type="OrthoDB" id="2955631at2"/>
<keyword evidence="3" id="KW-1185">Reference proteome</keyword>
<reference evidence="2 3" key="1">
    <citation type="submission" date="2016-10" db="EMBL/GenBank/DDBJ databases">
        <authorList>
            <person name="de Groot N.N."/>
        </authorList>
    </citation>
    <scope>NUCLEOTIDE SEQUENCE [LARGE SCALE GENOMIC DNA]</scope>
    <source>
        <strain evidence="2 3">DSM 23126</strain>
    </source>
</reference>
<dbReference type="Pfam" id="PF10011">
    <property type="entry name" value="DUF2254"/>
    <property type="match status" value="1"/>
</dbReference>
<evidence type="ECO:0000256" key="1">
    <source>
        <dbReference type="SAM" id="Phobius"/>
    </source>
</evidence>
<protein>
    <submittedName>
        <fullName evidence="2">Uncharacterized membrane protein</fullName>
    </submittedName>
</protein>
<keyword evidence="1" id="KW-1133">Transmembrane helix</keyword>
<feature type="transmembrane region" description="Helical" evidence="1">
    <location>
        <begin position="32"/>
        <end position="53"/>
    </location>
</feature>
<dbReference type="EMBL" id="FNNC01000002">
    <property type="protein sequence ID" value="SDW42396.1"/>
    <property type="molecule type" value="Genomic_DNA"/>
</dbReference>
<keyword evidence="1" id="KW-0812">Transmembrane</keyword>
<name>A0A1H2TEM3_9BACI</name>
<evidence type="ECO:0000313" key="3">
    <source>
        <dbReference type="Proteomes" id="UP000199488"/>
    </source>
</evidence>
<dbReference type="AlphaFoldDB" id="A0A1H2TEM3"/>
<dbReference type="InterPro" id="IPR018723">
    <property type="entry name" value="DUF2254_membrane"/>
</dbReference>
<feature type="transmembrane region" description="Helical" evidence="1">
    <location>
        <begin position="81"/>
        <end position="103"/>
    </location>
</feature>
<proteinExistence type="predicted"/>
<dbReference type="Proteomes" id="UP000199488">
    <property type="component" value="Unassembled WGS sequence"/>
</dbReference>